<reference evidence="1 2" key="1">
    <citation type="submission" date="2016-04" db="EMBL/GenBank/DDBJ databases">
        <authorList>
            <person name="Regsiter A."/>
            <person name="William W."/>
        </authorList>
    </citation>
    <scope>NUCLEOTIDE SEQUENCE [LARGE SCALE GENOMIC DNA]</scope>
    <source>
        <strain evidence="1 2">92</strain>
    </source>
</reference>
<gene>
    <name evidence="1" type="ORF">CITRO92_4519</name>
</gene>
<evidence type="ECO:0000313" key="2">
    <source>
        <dbReference type="Proteomes" id="UP000245995"/>
    </source>
</evidence>
<protein>
    <submittedName>
        <fullName evidence="1">Uncharacterized protein</fullName>
    </submittedName>
</protein>
<proteinExistence type="predicted"/>
<evidence type="ECO:0000313" key="1">
    <source>
        <dbReference type="EMBL" id="SBA29263.1"/>
    </source>
</evidence>
<organism evidence="1 2">
    <name type="scientific">Citrobacter amalonaticus</name>
    <dbReference type="NCBI Taxonomy" id="35703"/>
    <lineage>
        <taxon>Bacteria</taxon>
        <taxon>Pseudomonadati</taxon>
        <taxon>Pseudomonadota</taxon>
        <taxon>Gammaproteobacteria</taxon>
        <taxon>Enterobacterales</taxon>
        <taxon>Enterobacteriaceae</taxon>
        <taxon>Citrobacter</taxon>
    </lineage>
</organism>
<sequence>MSRIEMKSKTILNIKRRNGLRDTI</sequence>
<accession>A0AAX2BPS2</accession>
<dbReference type="Proteomes" id="UP000245995">
    <property type="component" value="Chromosome CITRO92"/>
</dbReference>
<dbReference type="AlphaFoldDB" id="A0AAX2BPS2"/>
<dbReference type="EMBL" id="LT556085">
    <property type="protein sequence ID" value="SBA29263.1"/>
    <property type="molecule type" value="Genomic_DNA"/>
</dbReference>
<name>A0AAX2BPS2_CITAM</name>